<name>A0A4Y2U371_ARAVE</name>
<evidence type="ECO:0000313" key="2">
    <source>
        <dbReference type="Proteomes" id="UP000499080"/>
    </source>
</evidence>
<gene>
    <name evidence="1" type="ORF">AVEN_140013_1</name>
</gene>
<evidence type="ECO:0000313" key="1">
    <source>
        <dbReference type="EMBL" id="GBO06434.1"/>
    </source>
</evidence>
<reference evidence="1 2" key="1">
    <citation type="journal article" date="2019" name="Sci. Rep.">
        <title>Orb-weaving spider Araneus ventricosus genome elucidates the spidroin gene catalogue.</title>
        <authorList>
            <person name="Kono N."/>
            <person name="Nakamura H."/>
            <person name="Ohtoshi R."/>
            <person name="Moran D.A.P."/>
            <person name="Shinohara A."/>
            <person name="Yoshida Y."/>
            <person name="Fujiwara M."/>
            <person name="Mori M."/>
            <person name="Tomita M."/>
            <person name="Arakawa K."/>
        </authorList>
    </citation>
    <scope>NUCLEOTIDE SEQUENCE [LARGE SCALE GENOMIC DNA]</scope>
</reference>
<dbReference type="EMBL" id="BGPR01032762">
    <property type="protein sequence ID" value="GBO06434.1"/>
    <property type="molecule type" value="Genomic_DNA"/>
</dbReference>
<sequence length="101" mass="11234">MRKSRDFLLRHLKFCCDTTWMILAGGALGPCPSATITTTGCYKIVETVALHRVVLLDSPELLNSSFVNGRRAFVLCDTDFITKPEDVRNPVEAFPGCLCLR</sequence>
<dbReference type="Proteomes" id="UP000499080">
    <property type="component" value="Unassembled WGS sequence"/>
</dbReference>
<comment type="caution">
    <text evidence="1">The sequence shown here is derived from an EMBL/GenBank/DDBJ whole genome shotgun (WGS) entry which is preliminary data.</text>
</comment>
<accession>A0A4Y2U371</accession>
<dbReference type="AlphaFoldDB" id="A0A4Y2U371"/>
<proteinExistence type="predicted"/>
<keyword evidence="2" id="KW-1185">Reference proteome</keyword>
<protein>
    <submittedName>
        <fullName evidence="1">Uncharacterized protein</fullName>
    </submittedName>
</protein>
<organism evidence="1 2">
    <name type="scientific">Araneus ventricosus</name>
    <name type="common">Orbweaver spider</name>
    <name type="synonym">Epeira ventricosa</name>
    <dbReference type="NCBI Taxonomy" id="182803"/>
    <lineage>
        <taxon>Eukaryota</taxon>
        <taxon>Metazoa</taxon>
        <taxon>Ecdysozoa</taxon>
        <taxon>Arthropoda</taxon>
        <taxon>Chelicerata</taxon>
        <taxon>Arachnida</taxon>
        <taxon>Araneae</taxon>
        <taxon>Araneomorphae</taxon>
        <taxon>Entelegynae</taxon>
        <taxon>Araneoidea</taxon>
        <taxon>Araneidae</taxon>
        <taxon>Araneus</taxon>
    </lineage>
</organism>